<keyword evidence="1" id="KW-0472">Membrane</keyword>
<evidence type="ECO:0000313" key="2">
    <source>
        <dbReference type="EMBL" id="APX11185.1"/>
    </source>
</evidence>
<dbReference type="STRING" id="299262.BWR18_05395"/>
<accession>A0A1P8MT10</accession>
<name>A0A1P8MT10_9RHOB</name>
<evidence type="ECO:0000313" key="3">
    <source>
        <dbReference type="Proteomes" id="UP000186336"/>
    </source>
</evidence>
<keyword evidence="1" id="KW-0812">Transmembrane</keyword>
<sequence length="112" mass="11964">MIGFGQNAAFHPLVGFILQVKPERRLHFMTTTTHVPPQTSFLRGGMQAAADAARTITPALIGVEARVLYAVLVLVTLWGLAIATWGYPALIIVAVGLVPVMFGVLLLITVGK</sequence>
<organism evidence="2 3">
    <name type="scientific">Tateyamaria omphalii</name>
    <dbReference type="NCBI Taxonomy" id="299262"/>
    <lineage>
        <taxon>Bacteria</taxon>
        <taxon>Pseudomonadati</taxon>
        <taxon>Pseudomonadota</taxon>
        <taxon>Alphaproteobacteria</taxon>
        <taxon>Rhodobacterales</taxon>
        <taxon>Roseobacteraceae</taxon>
        <taxon>Tateyamaria</taxon>
    </lineage>
</organism>
<evidence type="ECO:0000256" key="1">
    <source>
        <dbReference type="SAM" id="Phobius"/>
    </source>
</evidence>
<gene>
    <name evidence="2" type="ORF">BWR18_05395</name>
</gene>
<proteinExistence type="predicted"/>
<keyword evidence="3" id="KW-1185">Reference proteome</keyword>
<dbReference type="Proteomes" id="UP000186336">
    <property type="component" value="Chromosome"/>
</dbReference>
<dbReference type="KEGG" id="tom:BWR18_05395"/>
<dbReference type="EMBL" id="CP019312">
    <property type="protein sequence ID" value="APX11185.1"/>
    <property type="molecule type" value="Genomic_DNA"/>
</dbReference>
<feature type="transmembrane region" description="Helical" evidence="1">
    <location>
        <begin position="91"/>
        <end position="110"/>
    </location>
</feature>
<protein>
    <submittedName>
        <fullName evidence="2">Uncharacterized protein</fullName>
    </submittedName>
</protein>
<reference evidence="2 3" key="1">
    <citation type="submission" date="2017-01" db="EMBL/GenBank/DDBJ databases">
        <title>Complete genome of Tateyamaria omphalii DOK1-4 isolated from seawater in Dokdo.</title>
        <authorList>
            <person name="Kim J.H."/>
            <person name="Chi W.-J."/>
        </authorList>
    </citation>
    <scope>NUCLEOTIDE SEQUENCE [LARGE SCALE GENOMIC DNA]</scope>
    <source>
        <strain evidence="2 3">DOK1-4</strain>
    </source>
</reference>
<feature type="transmembrane region" description="Helical" evidence="1">
    <location>
        <begin position="67"/>
        <end position="85"/>
    </location>
</feature>
<keyword evidence="1" id="KW-1133">Transmembrane helix</keyword>
<dbReference type="AlphaFoldDB" id="A0A1P8MT10"/>